<name>A0ABY6GU66_9GAMM</name>
<dbReference type="EMBL" id="CP103300">
    <property type="protein sequence ID" value="UYM16323.1"/>
    <property type="molecule type" value="Genomic_DNA"/>
</dbReference>
<reference evidence="1" key="1">
    <citation type="submission" date="2022-10" db="EMBL/GenBank/DDBJ databases">
        <title>Completed Genome Sequence of two octocoral isolated bacterium, Endozoicomonas euniceicola EF212T and Endozoicomonas gorgoniicola PS125T.</title>
        <authorList>
            <person name="Chiou Y.-J."/>
            <person name="Chen Y.-H."/>
        </authorList>
    </citation>
    <scope>NUCLEOTIDE SEQUENCE</scope>
    <source>
        <strain evidence="1">EF212</strain>
    </source>
</reference>
<evidence type="ECO:0000313" key="1">
    <source>
        <dbReference type="EMBL" id="UYM16323.1"/>
    </source>
</evidence>
<protein>
    <submittedName>
        <fullName evidence="1">Uncharacterized protein</fullName>
    </submittedName>
</protein>
<sequence length="99" mass="11534">MHNHTAGDPMRLGVKWTNLSRRKISRKLKELGTPASKYIVSRLLYESGYRRRKPQKKRTMGENVDRNTQFEKIAHLRKEYLDAGKPVSPNARTMVVRAL</sequence>
<dbReference type="Proteomes" id="UP001163255">
    <property type="component" value="Chromosome"/>
</dbReference>
<proteinExistence type="predicted"/>
<dbReference type="InterPro" id="IPR011518">
    <property type="entry name" value="Transposase_36"/>
</dbReference>
<keyword evidence="2" id="KW-1185">Reference proteome</keyword>
<evidence type="ECO:0000313" key="2">
    <source>
        <dbReference type="Proteomes" id="UP001163255"/>
    </source>
</evidence>
<gene>
    <name evidence="1" type="ORF">NX720_26610</name>
</gene>
<organism evidence="1 2">
    <name type="scientific">Endozoicomonas euniceicola</name>
    <dbReference type="NCBI Taxonomy" id="1234143"/>
    <lineage>
        <taxon>Bacteria</taxon>
        <taxon>Pseudomonadati</taxon>
        <taxon>Pseudomonadota</taxon>
        <taxon>Gammaproteobacteria</taxon>
        <taxon>Oceanospirillales</taxon>
        <taxon>Endozoicomonadaceae</taxon>
        <taxon>Endozoicomonas</taxon>
    </lineage>
</organism>
<dbReference type="Pfam" id="PF07592">
    <property type="entry name" value="DDE_Tnp_ISAZ013"/>
    <property type="match status" value="1"/>
</dbReference>
<accession>A0ABY6GU66</accession>